<organism evidence="1 2">
    <name type="scientific">Legionella drancourtii LLAP12</name>
    <dbReference type="NCBI Taxonomy" id="658187"/>
    <lineage>
        <taxon>Bacteria</taxon>
        <taxon>Pseudomonadati</taxon>
        <taxon>Pseudomonadota</taxon>
        <taxon>Gammaproteobacteria</taxon>
        <taxon>Legionellales</taxon>
        <taxon>Legionellaceae</taxon>
        <taxon>Legionella</taxon>
    </lineage>
</organism>
<dbReference type="EMBL" id="JH413793">
    <property type="protein sequence ID" value="EHL32765.1"/>
    <property type="molecule type" value="Genomic_DNA"/>
</dbReference>
<evidence type="ECO:0000313" key="2">
    <source>
        <dbReference type="Proteomes" id="UP000002770"/>
    </source>
</evidence>
<gene>
    <name evidence="1" type="ORF">LDG_5002</name>
</gene>
<dbReference type="HOGENOM" id="CLU_3081271_0_0_6"/>
<accession>G9EIJ7</accession>
<dbReference type="AlphaFoldDB" id="G9EIJ7"/>
<evidence type="ECO:0000313" key="1">
    <source>
        <dbReference type="EMBL" id="EHL32765.1"/>
    </source>
</evidence>
<protein>
    <submittedName>
        <fullName evidence="1">Uncharacterized protein</fullName>
    </submittedName>
</protein>
<reference evidence="1 2" key="1">
    <citation type="journal article" date="2011" name="BMC Genomics">
        <title>Insight into cross-talk between intra-amoebal pathogens.</title>
        <authorList>
            <person name="Gimenez G."/>
            <person name="Bertelli C."/>
            <person name="Moliner C."/>
            <person name="Robert C."/>
            <person name="Raoult D."/>
            <person name="Fournier P.E."/>
            <person name="Greub G."/>
        </authorList>
    </citation>
    <scope>NUCLEOTIDE SEQUENCE [LARGE SCALE GENOMIC DNA]</scope>
    <source>
        <strain evidence="1 2">LLAP12</strain>
    </source>
</reference>
<sequence>MNGDRNKGLCCERFHKTILQEFYHPLRAMEGGTPWRVVPGSLRAGCFSEGKI</sequence>
<dbReference type="Proteomes" id="UP000002770">
    <property type="component" value="Unassembled WGS sequence"/>
</dbReference>
<dbReference type="InParanoid" id="G9EIJ7"/>
<keyword evidence="2" id="KW-1185">Reference proteome</keyword>
<name>G9EIJ7_9GAMM</name>
<proteinExistence type="predicted"/>